<dbReference type="HAMAP" id="MF_00296">
    <property type="entry name" value="MetX_acyltransf"/>
    <property type="match status" value="1"/>
</dbReference>
<dbReference type="Gene3D" id="3.40.50.1820">
    <property type="entry name" value="alpha/beta hydrolase"/>
    <property type="match status" value="1"/>
</dbReference>
<dbReference type="InterPro" id="IPR008220">
    <property type="entry name" value="HAT_MetX-like"/>
</dbReference>
<dbReference type="EC" id="2.3.1.-" evidence="2"/>
<dbReference type="PANTHER" id="PTHR32268:SF11">
    <property type="entry name" value="HOMOSERINE O-ACETYLTRANSFERASE"/>
    <property type="match status" value="1"/>
</dbReference>
<dbReference type="Gene3D" id="1.10.1740.110">
    <property type="match status" value="1"/>
</dbReference>
<evidence type="ECO:0000259" key="3">
    <source>
        <dbReference type="Pfam" id="PF00561"/>
    </source>
</evidence>
<keyword evidence="2" id="KW-0198">Cysteine biosynthesis</keyword>
<gene>
    <name evidence="4" type="ORF">MOV92_13065</name>
</gene>
<comment type="caution">
    <text evidence="2">Lacks conserved residue(s) required for the propagation of feature annotation.</text>
</comment>
<dbReference type="GO" id="GO:0004414">
    <property type="term" value="F:homoserine O-acetyltransferase activity"/>
    <property type="evidence" value="ECO:0007669"/>
    <property type="project" value="UniProtKB-EC"/>
</dbReference>
<comment type="pathway">
    <text evidence="2">Amino-acid biosynthesis; L-cysteine biosynthesis; L-cysteine from L-serine: step 1/2.</text>
</comment>
<sequence length="386" mass="42015">MTEFIPPGTRHIDLPSPFPMKRGGALTGARVAYETWGELNARRDNAILIVTGLSPDAHAAANAGNPEPGWWEAMLGPGKPIDSEQWFVICVNSLGSCKGSTGPASIDAASGELYRLSFPELSVEDGADAAAHVVRALGIERLACVIGNSMGGMTALALLVRHPGLARNHINISGAARALPFSIAIRSLQREAIRLDPQWNQGEYDDAHYPESGMRMARKLGVITYRSALEWDGRFGRVRLDSDRADEEPFGLEFQVESYLEGHARRFVRRFDPNCYLYLSRSMDWFDIGDYCGGSDGLDNDEQVHRGLASIRVEKALAIGVHTDILFPLQQQQEIADGLRAGGADSRFLPLESPQGHDAFLVDIGRFGPAVAGFLSELRTGVESVA</sequence>
<organism evidence="4 5">
    <name type="scientific">Lysobacter gummosus</name>
    <dbReference type="NCBI Taxonomy" id="262324"/>
    <lineage>
        <taxon>Bacteria</taxon>
        <taxon>Pseudomonadati</taxon>
        <taxon>Pseudomonadota</taxon>
        <taxon>Gammaproteobacteria</taxon>
        <taxon>Lysobacterales</taxon>
        <taxon>Lysobacteraceae</taxon>
        <taxon>Lysobacter</taxon>
    </lineage>
</organism>
<feature type="binding site" evidence="2">
    <location>
        <position position="358"/>
    </location>
    <ligand>
        <name>substrate</name>
    </ligand>
</feature>
<comment type="function">
    <text evidence="2">Transfers a succinyl group from succinyl-CoA to L-serine, forming succinyl-L-serine.</text>
</comment>
<comment type="catalytic activity">
    <reaction evidence="2">
        <text>succinyl-CoA + L-serine = O-succinyl-L-serine + CoA</text>
        <dbReference type="Rhea" id="RHEA:52820"/>
        <dbReference type="ChEBI" id="CHEBI:33384"/>
        <dbReference type="ChEBI" id="CHEBI:57287"/>
        <dbReference type="ChEBI" id="CHEBI:57292"/>
        <dbReference type="ChEBI" id="CHEBI:136856"/>
    </reaction>
</comment>
<name>A0ABY3X4G5_9GAMM</name>
<feature type="site" description="Important for acyl-CoA specificity" evidence="2">
    <location>
        <position position="186"/>
    </location>
</feature>
<feature type="active site" evidence="2">
    <location>
        <position position="357"/>
    </location>
</feature>
<proteinExistence type="inferred from homology"/>
<dbReference type="InterPro" id="IPR000073">
    <property type="entry name" value="AB_hydrolase_1"/>
</dbReference>
<keyword evidence="5" id="KW-1185">Reference proteome</keyword>
<keyword evidence="2 4" id="KW-0012">Acyltransferase</keyword>
<keyword evidence="2" id="KW-0028">Amino-acid biosynthesis</keyword>
<comment type="subcellular location">
    <subcellularLocation>
        <location evidence="2">Cytoplasm</location>
    </subcellularLocation>
</comment>
<dbReference type="NCBIfam" id="TIGR01392">
    <property type="entry name" value="homoserO_Ac_trn"/>
    <property type="match status" value="1"/>
</dbReference>
<comment type="subunit">
    <text evidence="2">Homodimer.</text>
</comment>
<feature type="active site" description="Nucleophile" evidence="2">
    <location>
        <position position="149"/>
    </location>
</feature>
<dbReference type="InterPro" id="IPR029058">
    <property type="entry name" value="AB_hydrolase_fold"/>
</dbReference>
<comment type="similarity">
    <text evidence="2">Belongs to the AB hydrolase superfamily. MetX family.</text>
</comment>
<keyword evidence="1 2" id="KW-0808">Transferase</keyword>
<dbReference type="Pfam" id="PF00561">
    <property type="entry name" value="Abhydrolase_1"/>
    <property type="match status" value="1"/>
</dbReference>
<keyword evidence="2" id="KW-0963">Cytoplasm</keyword>
<dbReference type="EMBL" id="CP093547">
    <property type="protein sequence ID" value="UNP27463.1"/>
    <property type="molecule type" value="Genomic_DNA"/>
</dbReference>
<protein>
    <recommendedName>
        <fullName evidence="2">Serine O-succinyltransferase</fullName>
        <shortName evidence="2">SST</shortName>
        <ecNumber evidence="2">2.3.1.-</ecNumber>
    </recommendedName>
</protein>
<evidence type="ECO:0000313" key="4">
    <source>
        <dbReference type="EMBL" id="UNP27463.1"/>
    </source>
</evidence>
<reference evidence="4 5" key="1">
    <citation type="submission" date="2022-03" db="EMBL/GenBank/DDBJ databases">
        <title>Complete genome sequence of Lysobacter capsici VKM B-2533 and Lysobacter gummosus 10.1.1, promising sources of lytic agents.</title>
        <authorList>
            <person name="Tarlachkov S.V."/>
            <person name="Kudryakova I.V."/>
            <person name="Afoshin A.S."/>
            <person name="Leontyevskaya E.A."/>
            <person name="Leontyevskaya N.V."/>
        </authorList>
    </citation>
    <scope>NUCLEOTIDE SEQUENCE [LARGE SCALE GENOMIC DNA]</scope>
    <source>
        <strain evidence="4 5">10.1.1</strain>
    </source>
</reference>
<evidence type="ECO:0000256" key="1">
    <source>
        <dbReference type="ARBA" id="ARBA00022679"/>
    </source>
</evidence>
<dbReference type="SUPFAM" id="SSF53474">
    <property type="entry name" value="alpha/beta-Hydrolases"/>
    <property type="match status" value="1"/>
</dbReference>
<feature type="active site" evidence="2">
    <location>
        <position position="324"/>
    </location>
</feature>
<feature type="binding site" evidence="2">
    <location>
        <position position="218"/>
    </location>
    <ligand>
        <name>substrate</name>
    </ligand>
</feature>
<dbReference type="PIRSF" id="PIRSF000443">
    <property type="entry name" value="Homoser_Ac_trans"/>
    <property type="match status" value="1"/>
</dbReference>
<accession>A0ABY3X4G5</accession>
<evidence type="ECO:0000313" key="5">
    <source>
        <dbReference type="Proteomes" id="UP000829194"/>
    </source>
</evidence>
<evidence type="ECO:0000256" key="2">
    <source>
        <dbReference type="HAMAP-Rule" id="MF_00296"/>
    </source>
</evidence>
<feature type="region of interest" description="Important for substrate specificity" evidence="2">
    <location>
        <begin position="52"/>
        <end position="55"/>
    </location>
</feature>
<dbReference type="Proteomes" id="UP000829194">
    <property type="component" value="Chromosome"/>
</dbReference>
<dbReference type="PANTHER" id="PTHR32268">
    <property type="entry name" value="HOMOSERINE O-ACETYLTRANSFERASE"/>
    <property type="match status" value="1"/>
</dbReference>
<dbReference type="RefSeq" id="WP_057943184.1">
    <property type="nucleotide sequence ID" value="NZ_CP011131.1"/>
</dbReference>
<feature type="domain" description="AB hydrolase-1" evidence="3">
    <location>
        <begin position="70"/>
        <end position="361"/>
    </location>
</feature>
<dbReference type="NCBIfam" id="NF001209">
    <property type="entry name" value="PRK00175.1"/>
    <property type="match status" value="1"/>
</dbReference>